<dbReference type="EMBL" id="JASCXW010000015">
    <property type="protein sequence ID" value="MDI6453015.1"/>
    <property type="molecule type" value="Genomic_DNA"/>
</dbReference>
<reference evidence="2" key="1">
    <citation type="submission" date="2023-05" db="EMBL/GenBank/DDBJ databases">
        <title>Mariniplasma microaerophilum sp. nov., a novel anaerobic mollicute isolated from terrestrial mud volcano, Taman Peninsula, Russia.</title>
        <authorList>
            <person name="Khomyakova M.A."/>
            <person name="Merkel A.Y."/>
            <person name="Slobodkin A.I."/>
        </authorList>
    </citation>
    <scope>NUCLEOTIDE SEQUENCE</scope>
    <source>
        <strain evidence="2">M4Ah</strain>
    </source>
</reference>
<dbReference type="Proteomes" id="UP001431532">
    <property type="component" value="Unassembled WGS sequence"/>
</dbReference>
<accession>A0AAW6U581</accession>
<keyword evidence="3" id="KW-1185">Reference proteome</keyword>
<dbReference type="AlphaFoldDB" id="A0AAW6U581"/>
<sequence>MKKILAKKSVSKMIKSIIVMVLSMTVILQVLMYYNFRFENMPPIIRVVLAIFIVLSIFSMIQIVILSFVPTIIMEYDDTGLYIHKINQKTTYVKFADITNVKATINIWAKPFLVYTAVVIDTDQKEYVVRHLDKMDDVKDIIHHLAFEVNEEIT</sequence>
<name>A0AAW6U581_9MOLU</name>
<keyword evidence="1" id="KW-0812">Transmembrane</keyword>
<organism evidence="2 3">
    <name type="scientific">Peloplasma aerotolerans</name>
    <dbReference type="NCBI Taxonomy" id="3044389"/>
    <lineage>
        <taxon>Bacteria</taxon>
        <taxon>Bacillati</taxon>
        <taxon>Mycoplasmatota</taxon>
        <taxon>Mollicutes</taxon>
        <taxon>Acholeplasmatales</taxon>
        <taxon>Acholeplasmataceae</taxon>
        <taxon>Peloplasma</taxon>
    </lineage>
</organism>
<keyword evidence="1" id="KW-1133">Transmembrane helix</keyword>
<feature type="transmembrane region" description="Helical" evidence="1">
    <location>
        <begin position="44"/>
        <end position="69"/>
    </location>
</feature>
<evidence type="ECO:0000313" key="2">
    <source>
        <dbReference type="EMBL" id="MDI6453015.1"/>
    </source>
</evidence>
<gene>
    <name evidence="2" type="ORF">QJ521_05535</name>
</gene>
<evidence type="ECO:0000313" key="3">
    <source>
        <dbReference type="Proteomes" id="UP001431532"/>
    </source>
</evidence>
<evidence type="ECO:0008006" key="4">
    <source>
        <dbReference type="Google" id="ProtNLM"/>
    </source>
</evidence>
<protein>
    <recommendedName>
        <fullName evidence="4">DUF304 domain-containing protein</fullName>
    </recommendedName>
</protein>
<feature type="transmembrane region" description="Helical" evidence="1">
    <location>
        <begin position="12"/>
        <end position="32"/>
    </location>
</feature>
<dbReference type="RefSeq" id="WP_282839442.1">
    <property type="nucleotide sequence ID" value="NZ_JASCXW010000015.1"/>
</dbReference>
<evidence type="ECO:0000256" key="1">
    <source>
        <dbReference type="SAM" id="Phobius"/>
    </source>
</evidence>
<proteinExistence type="predicted"/>
<comment type="caution">
    <text evidence="2">The sequence shown here is derived from an EMBL/GenBank/DDBJ whole genome shotgun (WGS) entry which is preliminary data.</text>
</comment>
<keyword evidence="1" id="KW-0472">Membrane</keyword>